<dbReference type="InterPro" id="IPR006702">
    <property type="entry name" value="CASP_dom"/>
</dbReference>
<keyword evidence="7 8" id="KW-0472">Membrane</keyword>
<proteinExistence type="inferred from homology"/>
<feature type="domain" description="Casparian strip membrane protein" evidence="10">
    <location>
        <begin position="186"/>
        <end position="216"/>
    </location>
</feature>
<comment type="subunit">
    <text evidence="3 8">Homodimer and heterodimers.</text>
</comment>
<evidence type="ECO:0000256" key="3">
    <source>
        <dbReference type="ARBA" id="ARBA00011489"/>
    </source>
</evidence>
<dbReference type="EMBL" id="QGKX02000996">
    <property type="protein sequence ID" value="KAF3558649.1"/>
    <property type="molecule type" value="Genomic_DNA"/>
</dbReference>
<protein>
    <recommendedName>
        <fullName evidence="8">CASP-like protein</fullName>
    </recommendedName>
</protein>
<comment type="similarity">
    <text evidence="2 8">Belongs to the Casparian strip membrane proteins (CASP) family.</text>
</comment>
<sequence>MPSATANLPPRVTSLTSTPPSQLRCSAASTPSSSSSASPLSPSPSHSPPPSSCSPTPTAPVRLTGTISTPSGSVSPFSARKRIKREFVNHNLSPLISSSSAMRSPHAVRNGESPSSRDLTHFHSTVAAQMLRRFNSLLLLLRLASFSFSFSLASAVFMLTNSHGSGSPHWYDFDAFRETTLWPEAFQVWFDFGHDQVFSYLLLSAGSAAAALARSNDEGR</sequence>
<evidence type="ECO:0000256" key="2">
    <source>
        <dbReference type="ARBA" id="ARBA00007651"/>
    </source>
</evidence>
<gene>
    <name evidence="11" type="ORF">F2Q69_00015117</name>
</gene>
<evidence type="ECO:0000256" key="8">
    <source>
        <dbReference type="RuleBase" id="RU361233"/>
    </source>
</evidence>
<dbReference type="Proteomes" id="UP000712600">
    <property type="component" value="Unassembled WGS sequence"/>
</dbReference>
<evidence type="ECO:0000256" key="7">
    <source>
        <dbReference type="ARBA" id="ARBA00023136"/>
    </source>
</evidence>
<dbReference type="PANTHER" id="PTHR33573:SF56">
    <property type="entry name" value="CASP-LIKE PROTEIN 4C1"/>
    <property type="match status" value="1"/>
</dbReference>
<feature type="transmembrane region" description="Helical" evidence="8">
    <location>
        <begin position="139"/>
        <end position="160"/>
    </location>
</feature>
<evidence type="ECO:0000256" key="9">
    <source>
        <dbReference type="SAM" id="MobiDB-lite"/>
    </source>
</evidence>
<comment type="caution">
    <text evidence="8">Lacks conserved residue(s) required for the propagation of feature annotation.</text>
</comment>
<evidence type="ECO:0000313" key="12">
    <source>
        <dbReference type="Proteomes" id="UP000712600"/>
    </source>
</evidence>
<keyword evidence="6 8" id="KW-1133">Transmembrane helix</keyword>
<keyword evidence="4 8" id="KW-1003">Cell membrane</keyword>
<evidence type="ECO:0000313" key="11">
    <source>
        <dbReference type="EMBL" id="KAF3558649.1"/>
    </source>
</evidence>
<comment type="subcellular location">
    <subcellularLocation>
        <location evidence="1 8">Cell membrane</location>
        <topology evidence="1 8">Multi-pass membrane protein</topology>
    </subcellularLocation>
</comment>
<dbReference type="GO" id="GO:0005886">
    <property type="term" value="C:plasma membrane"/>
    <property type="evidence" value="ECO:0007669"/>
    <property type="project" value="UniProtKB-SubCell"/>
</dbReference>
<accession>A0A8S9R5C8</accession>
<keyword evidence="5 8" id="KW-0812">Transmembrane</keyword>
<dbReference type="Pfam" id="PF04535">
    <property type="entry name" value="CASP_dom"/>
    <property type="match status" value="1"/>
</dbReference>
<feature type="transmembrane region" description="Helical" evidence="8">
    <location>
        <begin position="197"/>
        <end position="213"/>
    </location>
</feature>
<name>A0A8S9R5C8_BRACR</name>
<dbReference type="AlphaFoldDB" id="A0A8S9R5C8"/>
<feature type="compositionally biased region" description="Polar residues" evidence="9">
    <location>
        <begin position="65"/>
        <end position="76"/>
    </location>
</feature>
<reference evidence="11" key="1">
    <citation type="submission" date="2019-12" db="EMBL/GenBank/DDBJ databases">
        <title>Genome sequencing and annotation of Brassica cretica.</title>
        <authorList>
            <person name="Studholme D.J."/>
            <person name="Sarris P."/>
        </authorList>
    </citation>
    <scope>NUCLEOTIDE SEQUENCE</scope>
    <source>
        <strain evidence="11">PFS-109/04</strain>
        <tissue evidence="11">Leaf</tissue>
    </source>
</reference>
<feature type="compositionally biased region" description="Pro residues" evidence="9">
    <location>
        <begin position="41"/>
        <end position="52"/>
    </location>
</feature>
<organism evidence="11 12">
    <name type="scientific">Brassica cretica</name>
    <name type="common">Mustard</name>
    <dbReference type="NCBI Taxonomy" id="69181"/>
    <lineage>
        <taxon>Eukaryota</taxon>
        <taxon>Viridiplantae</taxon>
        <taxon>Streptophyta</taxon>
        <taxon>Embryophyta</taxon>
        <taxon>Tracheophyta</taxon>
        <taxon>Spermatophyta</taxon>
        <taxon>Magnoliopsida</taxon>
        <taxon>eudicotyledons</taxon>
        <taxon>Gunneridae</taxon>
        <taxon>Pentapetalae</taxon>
        <taxon>rosids</taxon>
        <taxon>malvids</taxon>
        <taxon>Brassicales</taxon>
        <taxon>Brassicaceae</taxon>
        <taxon>Brassiceae</taxon>
        <taxon>Brassica</taxon>
    </lineage>
</organism>
<feature type="compositionally biased region" description="Polar residues" evidence="9">
    <location>
        <begin position="13"/>
        <end position="24"/>
    </location>
</feature>
<evidence type="ECO:0000259" key="10">
    <source>
        <dbReference type="Pfam" id="PF04535"/>
    </source>
</evidence>
<evidence type="ECO:0000256" key="4">
    <source>
        <dbReference type="ARBA" id="ARBA00022475"/>
    </source>
</evidence>
<comment type="caution">
    <text evidence="11">The sequence shown here is derived from an EMBL/GenBank/DDBJ whole genome shotgun (WGS) entry which is preliminary data.</text>
</comment>
<evidence type="ECO:0000256" key="5">
    <source>
        <dbReference type="ARBA" id="ARBA00022692"/>
    </source>
</evidence>
<feature type="region of interest" description="Disordered" evidence="9">
    <location>
        <begin position="1"/>
        <end position="77"/>
    </location>
</feature>
<dbReference type="PANTHER" id="PTHR33573">
    <property type="entry name" value="CASP-LIKE PROTEIN 4A4"/>
    <property type="match status" value="1"/>
</dbReference>
<evidence type="ECO:0000256" key="6">
    <source>
        <dbReference type="ARBA" id="ARBA00022989"/>
    </source>
</evidence>
<feature type="compositionally biased region" description="Low complexity" evidence="9">
    <location>
        <begin position="26"/>
        <end position="40"/>
    </location>
</feature>
<evidence type="ECO:0000256" key="1">
    <source>
        <dbReference type="ARBA" id="ARBA00004651"/>
    </source>
</evidence>